<proteinExistence type="predicted"/>
<dbReference type="PaxDb" id="7159-AAEL017469-PA"/>
<reference evidence="1" key="2">
    <citation type="journal article" date="2007" name="Science">
        <title>Genome sequence of Aedes aegypti, a major arbovirus vector.</title>
        <authorList>
            <person name="Nene V."/>
            <person name="Wortman J.R."/>
            <person name="Lawson D."/>
            <person name="Haas B."/>
            <person name="Kodira C."/>
            <person name="Tu Z.J."/>
            <person name="Loftus B."/>
            <person name="Xi Z."/>
            <person name="Megy K."/>
            <person name="Grabherr M."/>
            <person name="Ren Q."/>
            <person name="Zdobnov E.M."/>
            <person name="Lobo N.F."/>
            <person name="Campbell K.S."/>
            <person name="Brown S.E."/>
            <person name="Bonaldo M.F."/>
            <person name="Zhu J."/>
            <person name="Sinkins S.P."/>
            <person name="Hogenkamp D.G."/>
            <person name="Amedeo P."/>
            <person name="Arensburger P."/>
            <person name="Atkinson P.W."/>
            <person name="Bidwell S."/>
            <person name="Biedler J."/>
            <person name="Birney E."/>
            <person name="Bruggner R.V."/>
            <person name="Costas J."/>
            <person name="Coy M.R."/>
            <person name="Crabtree J."/>
            <person name="Crawford M."/>
            <person name="Debruyn B."/>
            <person name="Decaprio D."/>
            <person name="Eiglmeier K."/>
            <person name="Eisenstadt E."/>
            <person name="El-Dorry H."/>
            <person name="Gelbart W.M."/>
            <person name="Gomes S.L."/>
            <person name="Hammond M."/>
            <person name="Hannick L.I."/>
            <person name="Hogan J.R."/>
            <person name="Holmes M.H."/>
            <person name="Jaffe D."/>
            <person name="Johnston J.S."/>
            <person name="Kennedy R.C."/>
            <person name="Koo H."/>
            <person name="Kravitz S."/>
            <person name="Kriventseva E.V."/>
            <person name="Kulp D."/>
            <person name="Labutti K."/>
            <person name="Lee E."/>
            <person name="Li S."/>
            <person name="Lovin D.D."/>
            <person name="Mao C."/>
            <person name="Mauceli E."/>
            <person name="Menck C.F."/>
            <person name="Miller J.R."/>
            <person name="Montgomery P."/>
            <person name="Mori A."/>
            <person name="Nascimento A.L."/>
            <person name="Naveira H.F."/>
            <person name="Nusbaum C."/>
            <person name="O'leary S."/>
            <person name="Orvis J."/>
            <person name="Pertea M."/>
            <person name="Quesneville H."/>
            <person name="Reidenbach K.R."/>
            <person name="Rogers Y.H."/>
            <person name="Roth C.W."/>
            <person name="Schneider J.R."/>
            <person name="Schatz M."/>
            <person name="Shumway M."/>
            <person name="Stanke M."/>
            <person name="Stinson E.O."/>
            <person name="Tubio J.M."/>
            <person name="Vanzee J.P."/>
            <person name="Verjovski-Almeida S."/>
            <person name="Werner D."/>
            <person name="White O."/>
            <person name="Wyder S."/>
            <person name="Zeng Q."/>
            <person name="Zhao Q."/>
            <person name="Zhao Y."/>
            <person name="Hill C.A."/>
            <person name="Raikhel A.S."/>
            <person name="Soares M.B."/>
            <person name="Knudson D.L."/>
            <person name="Lee N.H."/>
            <person name="Galagan J."/>
            <person name="Salzberg S.L."/>
            <person name="Paulsen I.T."/>
            <person name="Dimopoulos G."/>
            <person name="Collins F.H."/>
            <person name="Birren B."/>
            <person name="Fraser-Liggett C.M."/>
            <person name="Severson D.W."/>
        </authorList>
    </citation>
    <scope>NUCLEOTIDE SEQUENCE [LARGE SCALE GENOMIC DNA]</scope>
    <source>
        <strain evidence="1">Liverpool</strain>
    </source>
</reference>
<feature type="non-terminal residue" evidence="1">
    <location>
        <position position="1"/>
    </location>
</feature>
<evidence type="ECO:0000313" key="1">
    <source>
        <dbReference type="EMBL" id="EJY57421.1"/>
    </source>
</evidence>
<name>J9E991_AEDAE</name>
<dbReference type="EMBL" id="CH477242">
    <property type="protein sequence ID" value="EJY57421.1"/>
    <property type="molecule type" value="Genomic_DNA"/>
</dbReference>
<protein>
    <submittedName>
        <fullName evidence="1">AAEL017469-PA</fullName>
    </submittedName>
</protein>
<dbReference type="Proteomes" id="UP000682892">
    <property type="component" value="Chromosome 3"/>
</dbReference>
<dbReference type="HOGENOM" id="CLU_2677988_0_0_1"/>
<accession>J9E991</accession>
<gene>
    <name evidence="1" type="ORF">AaeL_AAEL017469</name>
</gene>
<organism evidence="1 2">
    <name type="scientific">Aedes aegypti</name>
    <name type="common">Yellowfever mosquito</name>
    <name type="synonym">Culex aegypti</name>
    <dbReference type="NCBI Taxonomy" id="7159"/>
    <lineage>
        <taxon>Eukaryota</taxon>
        <taxon>Metazoa</taxon>
        <taxon>Ecdysozoa</taxon>
        <taxon>Arthropoda</taxon>
        <taxon>Hexapoda</taxon>
        <taxon>Insecta</taxon>
        <taxon>Pterygota</taxon>
        <taxon>Neoptera</taxon>
        <taxon>Endopterygota</taxon>
        <taxon>Diptera</taxon>
        <taxon>Nematocera</taxon>
        <taxon>Culicoidea</taxon>
        <taxon>Culicidae</taxon>
        <taxon>Culicinae</taxon>
        <taxon>Aedini</taxon>
        <taxon>Aedes</taxon>
        <taxon>Stegomyia</taxon>
    </lineage>
</organism>
<reference evidence="1" key="3">
    <citation type="submission" date="2012-09" db="EMBL/GenBank/DDBJ databases">
        <authorList>
            <consortium name="VectorBase"/>
        </authorList>
    </citation>
    <scope>NUCLEOTIDE SEQUENCE</scope>
    <source>
        <strain evidence="1">Liverpool</strain>
    </source>
</reference>
<reference evidence="1" key="1">
    <citation type="submission" date="2005-10" db="EMBL/GenBank/DDBJ databases">
        <authorList>
            <person name="Loftus B.J."/>
            <person name="Nene V.M."/>
            <person name="Hannick L.I."/>
            <person name="Bidwell S."/>
            <person name="Haas B."/>
            <person name="Amedeo P."/>
            <person name="Orvis J."/>
            <person name="Wortman J.R."/>
            <person name="White O.R."/>
            <person name="Salzberg S."/>
            <person name="Shumway M."/>
            <person name="Koo H."/>
            <person name="Zhao Y."/>
            <person name="Holmes M."/>
            <person name="Miller J."/>
            <person name="Schatz M."/>
            <person name="Pop M."/>
            <person name="Pai G."/>
            <person name="Utterback T."/>
            <person name="Rogers Y.-H."/>
            <person name="Kravitz S."/>
            <person name="Fraser C.M."/>
        </authorList>
    </citation>
    <scope>NUCLEOTIDE SEQUENCE</scope>
    <source>
        <strain evidence="1">Liverpool</strain>
    </source>
</reference>
<sequence>GTSCSWPLLCRILFVCICYTDTDLFLTNLYLHLLSLSSTLLLSHRAGRRELCCSVQSISISHSPLLLRWFIFPCS</sequence>
<evidence type="ECO:0000313" key="2">
    <source>
        <dbReference type="Proteomes" id="UP000682892"/>
    </source>
</evidence>
<dbReference type="AlphaFoldDB" id="J9E991"/>